<keyword evidence="5 7" id="KW-0408">Iron</keyword>
<accession>A0A1S8AA60</accession>
<dbReference type="GO" id="GO:0005506">
    <property type="term" value="F:iron ion binding"/>
    <property type="evidence" value="ECO:0007669"/>
    <property type="project" value="InterPro"/>
</dbReference>
<evidence type="ECO:0000256" key="7">
    <source>
        <dbReference type="PIRSR" id="PIRSR602403-1"/>
    </source>
</evidence>
<dbReference type="InterPro" id="IPR036396">
    <property type="entry name" value="Cyt_P450_sf"/>
</dbReference>
<reference evidence="9" key="1">
    <citation type="submission" date="2016-03" db="EMBL/GenBank/DDBJ databases">
        <title>Draft genome sequence of Rosellinia necatrix.</title>
        <authorList>
            <person name="Kanematsu S."/>
        </authorList>
    </citation>
    <scope>NUCLEOTIDE SEQUENCE [LARGE SCALE GENOMIC DNA]</scope>
    <source>
        <strain evidence="9">W97</strain>
    </source>
</reference>
<dbReference type="PRINTS" id="PR00385">
    <property type="entry name" value="P450"/>
</dbReference>
<keyword evidence="6 8" id="KW-0503">Monooxygenase</keyword>
<name>A0A1S8AA60_ROSNE</name>
<dbReference type="Gene3D" id="1.10.630.10">
    <property type="entry name" value="Cytochrome P450"/>
    <property type="match status" value="1"/>
</dbReference>
<dbReference type="AlphaFoldDB" id="A0A1S8AA60"/>
<dbReference type="STRING" id="77044.A0A1S8AA60"/>
<comment type="similarity">
    <text evidence="2 8">Belongs to the cytochrome P450 family.</text>
</comment>
<evidence type="ECO:0000256" key="2">
    <source>
        <dbReference type="ARBA" id="ARBA00010617"/>
    </source>
</evidence>
<keyword evidence="4 8" id="KW-0560">Oxidoreductase</keyword>
<dbReference type="CDD" id="cd11041">
    <property type="entry name" value="CYP503A1-like"/>
    <property type="match status" value="1"/>
</dbReference>
<dbReference type="InterPro" id="IPR001128">
    <property type="entry name" value="Cyt_P450"/>
</dbReference>
<evidence type="ECO:0000313" key="9">
    <source>
        <dbReference type="EMBL" id="GAW26913.1"/>
    </source>
</evidence>
<dbReference type="InterPro" id="IPR017972">
    <property type="entry name" value="Cyt_P450_CS"/>
</dbReference>
<dbReference type="GO" id="GO:0016705">
    <property type="term" value="F:oxidoreductase activity, acting on paired donors, with incorporation or reduction of molecular oxygen"/>
    <property type="evidence" value="ECO:0007669"/>
    <property type="project" value="InterPro"/>
</dbReference>
<evidence type="ECO:0000256" key="5">
    <source>
        <dbReference type="ARBA" id="ARBA00023004"/>
    </source>
</evidence>
<dbReference type="EMBL" id="DF977500">
    <property type="protein sequence ID" value="GAW26913.1"/>
    <property type="molecule type" value="Genomic_DNA"/>
</dbReference>
<dbReference type="OMA" id="DPNRFHF"/>
<keyword evidence="10" id="KW-1185">Reference proteome</keyword>
<evidence type="ECO:0000256" key="4">
    <source>
        <dbReference type="ARBA" id="ARBA00023002"/>
    </source>
</evidence>
<evidence type="ECO:0000256" key="1">
    <source>
        <dbReference type="ARBA" id="ARBA00001971"/>
    </source>
</evidence>
<comment type="cofactor">
    <cofactor evidence="1 7">
        <name>heme</name>
        <dbReference type="ChEBI" id="CHEBI:30413"/>
    </cofactor>
</comment>
<dbReference type="OrthoDB" id="1844152at2759"/>
<protein>
    <submittedName>
        <fullName evidence="9">Putative cytochrome P450</fullName>
    </submittedName>
</protein>
<keyword evidence="3 7" id="KW-0479">Metal-binding</keyword>
<organism evidence="9">
    <name type="scientific">Rosellinia necatrix</name>
    <name type="common">White root-rot fungus</name>
    <dbReference type="NCBI Taxonomy" id="77044"/>
    <lineage>
        <taxon>Eukaryota</taxon>
        <taxon>Fungi</taxon>
        <taxon>Dikarya</taxon>
        <taxon>Ascomycota</taxon>
        <taxon>Pezizomycotina</taxon>
        <taxon>Sordariomycetes</taxon>
        <taxon>Xylariomycetidae</taxon>
        <taxon>Xylariales</taxon>
        <taxon>Xylariaceae</taxon>
        <taxon>Rosellinia</taxon>
    </lineage>
</organism>
<feature type="binding site" description="axial binding residue" evidence="7">
    <location>
        <position position="301"/>
    </location>
    <ligand>
        <name>heme</name>
        <dbReference type="ChEBI" id="CHEBI:30413"/>
    </ligand>
    <ligandPart>
        <name>Fe</name>
        <dbReference type="ChEBI" id="CHEBI:18248"/>
    </ligandPart>
</feature>
<proteinExistence type="inferred from homology"/>
<dbReference type="GO" id="GO:0020037">
    <property type="term" value="F:heme binding"/>
    <property type="evidence" value="ECO:0007669"/>
    <property type="project" value="InterPro"/>
</dbReference>
<evidence type="ECO:0000313" key="10">
    <source>
        <dbReference type="Proteomes" id="UP000054516"/>
    </source>
</evidence>
<dbReference type="Proteomes" id="UP000054516">
    <property type="component" value="Unassembled WGS sequence"/>
</dbReference>
<dbReference type="PRINTS" id="PR00465">
    <property type="entry name" value="EP450IV"/>
</dbReference>
<dbReference type="PROSITE" id="PS00086">
    <property type="entry name" value="CYTOCHROME_P450"/>
    <property type="match status" value="1"/>
</dbReference>
<dbReference type="InterPro" id="IPR002403">
    <property type="entry name" value="Cyt_P450_E_grp-IV"/>
</dbReference>
<sequence length="362" mass="40522">MHSEAVAALEAKVPSSKWYTFPAYETLSGIATQVNSYALVGPSLCRNPAWISLSLQCVMIVFGAAKSIRDNYNPRWRWLARWQSDAPKQLKEMRAQAIELLRPLYKERIGASKEHDDGGSSGFLDCVNWLLQRKKYDSSLEKIADQELFLAIASTHTTSSTLASILFDLLARPSDLEELSSEVGQVSKECGGEWTLQHVAKMKKLDSFMKESNRINPIGFIAGQRIAVKAHTFKDGLHLPAGTVFQFPADAIHHDPSYYPDPYKFDSHRFLRLRESVDPNRFHFASVSDTSLIFGAGTHACPGRFLAALTIKMILVVLLTNYEITLGDPDGGRPANLFHHFNLRPDPATEIRIRARNAPVPR</sequence>
<dbReference type="PANTHER" id="PTHR46206">
    <property type="entry name" value="CYTOCHROME P450"/>
    <property type="match status" value="1"/>
</dbReference>
<dbReference type="Pfam" id="PF00067">
    <property type="entry name" value="p450"/>
    <property type="match status" value="1"/>
</dbReference>
<dbReference type="SUPFAM" id="SSF48264">
    <property type="entry name" value="Cytochrome P450"/>
    <property type="match status" value="1"/>
</dbReference>
<evidence type="ECO:0000256" key="8">
    <source>
        <dbReference type="RuleBase" id="RU000461"/>
    </source>
</evidence>
<dbReference type="GO" id="GO:0004497">
    <property type="term" value="F:monooxygenase activity"/>
    <property type="evidence" value="ECO:0007669"/>
    <property type="project" value="UniProtKB-KW"/>
</dbReference>
<evidence type="ECO:0000256" key="6">
    <source>
        <dbReference type="ARBA" id="ARBA00023033"/>
    </source>
</evidence>
<gene>
    <name evidence="9" type="ORF">SAMD00023353_5500700</name>
</gene>
<evidence type="ECO:0000256" key="3">
    <source>
        <dbReference type="ARBA" id="ARBA00022723"/>
    </source>
</evidence>
<keyword evidence="7 8" id="KW-0349">Heme</keyword>